<evidence type="ECO:0000313" key="2">
    <source>
        <dbReference type="Proteomes" id="UP000566995"/>
    </source>
</evidence>
<sequence length="86" mass="9901">MIQSTIKPLNRRQERALSMMRSQAPSIHQNNQASLGAAWYGMSKTTGQSIRLKLTCRDVFDLTERGLIVRSDYNRFSRDLVKTEAR</sequence>
<evidence type="ECO:0000313" key="1">
    <source>
        <dbReference type="EMBL" id="MBB4861489.1"/>
    </source>
</evidence>
<proteinExistence type="predicted"/>
<protein>
    <submittedName>
        <fullName evidence="1">Uncharacterized protein</fullName>
    </submittedName>
</protein>
<gene>
    <name evidence="1" type="ORF">HNP46_000300</name>
</gene>
<accession>A0A7W7KFQ8</accession>
<comment type="caution">
    <text evidence="1">The sequence shown here is derived from an EMBL/GenBank/DDBJ whole genome shotgun (WGS) entry which is preliminary data.</text>
</comment>
<dbReference type="EMBL" id="JACHLI010000001">
    <property type="protein sequence ID" value="MBB4861489.1"/>
    <property type="molecule type" value="Genomic_DNA"/>
</dbReference>
<organism evidence="1 2">
    <name type="scientific">Pseudomonas nitroreducens</name>
    <dbReference type="NCBI Taxonomy" id="46680"/>
    <lineage>
        <taxon>Bacteria</taxon>
        <taxon>Pseudomonadati</taxon>
        <taxon>Pseudomonadota</taxon>
        <taxon>Gammaproteobacteria</taxon>
        <taxon>Pseudomonadales</taxon>
        <taxon>Pseudomonadaceae</taxon>
        <taxon>Pseudomonas</taxon>
    </lineage>
</organism>
<dbReference type="Proteomes" id="UP000566995">
    <property type="component" value="Unassembled WGS sequence"/>
</dbReference>
<dbReference type="RefSeq" id="WP_184585750.1">
    <property type="nucleotide sequence ID" value="NZ_JACHLI010000001.1"/>
</dbReference>
<reference evidence="1 2" key="1">
    <citation type="submission" date="2020-08" db="EMBL/GenBank/DDBJ databases">
        <title>Functional genomics of gut bacteria from endangered species of beetles.</title>
        <authorList>
            <person name="Carlos-Shanley C."/>
        </authorList>
    </citation>
    <scope>NUCLEOTIDE SEQUENCE [LARGE SCALE GENOMIC DNA]</scope>
    <source>
        <strain evidence="1 2">S00179</strain>
    </source>
</reference>
<dbReference type="AlphaFoldDB" id="A0A7W7KFQ8"/>
<name>A0A7W7KFQ8_PSENT</name>